<dbReference type="InterPro" id="IPR006048">
    <property type="entry name" value="A-amylase/branching_C"/>
</dbReference>
<dbReference type="InterPro" id="IPR017853">
    <property type="entry name" value="GH"/>
</dbReference>
<dbReference type="NCBIfam" id="NF008967">
    <property type="entry name" value="PRK12313.1"/>
    <property type="match status" value="1"/>
</dbReference>
<dbReference type="InterPro" id="IPR014756">
    <property type="entry name" value="Ig_E-set"/>
</dbReference>
<feature type="active site" description="Proton donor" evidence="10 11">
    <location>
        <position position="472"/>
    </location>
</feature>
<evidence type="ECO:0000256" key="4">
    <source>
        <dbReference type="ARBA" id="ARBA00009000"/>
    </source>
</evidence>
<organism evidence="14 15">
    <name type="scientific">Anaerosacchariphilus hominis</name>
    <dbReference type="NCBI Taxonomy" id="2763017"/>
    <lineage>
        <taxon>Bacteria</taxon>
        <taxon>Bacillati</taxon>
        <taxon>Bacillota</taxon>
        <taxon>Clostridia</taxon>
        <taxon>Lachnospirales</taxon>
        <taxon>Lachnospiraceae</taxon>
        <taxon>Anaerosacchariphilus</taxon>
    </lineage>
</organism>
<evidence type="ECO:0000256" key="9">
    <source>
        <dbReference type="ARBA" id="ARBA00023277"/>
    </source>
</evidence>
<evidence type="ECO:0000256" key="2">
    <source>
        <dbReference type="ARBA" id="ARBA00002953"/>
    </source>
</evidence>
<accession>A0A923LCC3</accession>
<gene>
    <name evidence="10 14" type="primary">glgB</name>
    <name evidence="14" type="ORF">H8S44_07295</name>
</gene>
<dbReference type="EC" id="2.4.1.18" evidence="10"/>
<name>A0A923LCC3_9FIRM</name>
<sequence length="775" mass="88664">MEKKLYEMMNWPRIEALVYSEEDKPQEILGPHRVRGSILIQTFQPTATAVTIKVHGTDGATEYPMEQADEGGFYAALIPGKTVPAYTFLVEYDNGDRQELEDSYRFHPQVFGKKDLEAFEQGIHYTIYEKMGAHPMAIDGVDGIYFAVWAPNAERVSVVGDFNLWDGRRHPMCRIPKAGIFELFIPGLKPGACYKYEIKTRQGLPMLKADPYANAAELRPDTASVIADLSDFTWTDEKWLEQRKGKDYKKEPMLIYEVHLGSWRKPDPEEENGREFYTYRELAPMLAAYVKEMGYTHVELMPIMEHPLDESWGYQVTGYYAPTARYGTPEDFMYFMDYLHGQGIGVILDWVPAHFPKDAFGLASFDGTCLYEHFDPRKGTHPHWGTLLYNYGRPQVKNFLIANALFWTEKYHADGIRMDAVASMLYLDYGKNEGEWVPNIYGGKENLEAIEFLKHLNSIYKKRKDGAILIAEESTAWPKVTGALEQEGLGFDFKWNMGWMNDFLGYMHYDPVFRGYHHGVLTFSFIYAWSENFVLSLSHDEVVHGKSPMVGKMPGDRDSQLNNLRAAYGFMAVHPGKKLLFMGQEFATFDEWNEKESLDWDLLQYQDHSDMQGYVKALNALVKAHPALYERDCIPEGFQWINNISANENMLVFLRKAEAETLLVVCNFSPLVYEKHKLGVPFEGRYKEIFNSDHEQFGGSDVRNKRVKTSKKSECDGFEDSIEITVPPMGIAVFTCTEDKLPVKEKKPTGKKAAAKKAEKPTTKTTSGKGRTKKA</sequence>
<dbReference type="NCBIfam" id="NF003811">
    <property type="entry name" value="PRK05402.1"/>
    <property type="match status" value="1"/>
</dbReference>
<dbReference type="Pfam" id="PF02806">
    <property type="entry name" value="Alpha-amylase_C"/>
    <property type="match status" value="1"/>
</dbReference>
<evidence type="ECO:0000256" key="11">
    <source>
        <dbReference type="PIRSR" id="PIRSR000463-1"/>
    </source>
</evidence>
<dbReference type="FunFam" id="2.60.40.1180:FF:000002">
    <property type="entry name" value="1,4-alpha-glucan branching enzyme GlgB"/>
    <property type="match status" value="1"/>
</dbReference>
<dbReference type="SUPFAM" id="SSF51445">
    <property type="entry name" value="(Trans)glycosidases"/>
    <property type="match status" value="1"/>
</dbReference>
<evidence type="ECO:0000256" key="5">
    <source>
        <dbReference type="ARBA" id="ARBA00022600"/>
    </source>
</evidence>
<dbReference type="InterPro" id="IPR013780">
    <property type="entry name" value="Glyco_hydro_b"/>
</dbReference>
<comment type="catalytic activity">
    <reaction evidence="1 10">
        <text>Transfers a segment of a (1-&gt;4)-alpha-D-glucan chain to a primary hydroxy group in a similar glucan chain.</text>
        <dbReference type="EC" id="2.4.1.18"/>
    </reaction>
</comment>
<reference evidence="14" key="1">
    <citation type="submission" date="2020-08" db="EMBL/GenBank/DDBJ databases">
        <title>Genome public.</title>
        <authorList>
            <person name="Liu C."/>
            <person name="Sun Q."/>
        </authorList>
    </citation>
    <scope>NUCLEOTIDE SEQUENCE</scope>
    <source>
        <strain evidence="14">NSJ-68</strain>
    </source>
</reference>
<evidence type="ECO:0000256" key="8">
    <source>
        <dbReference type="ARBA" id="ARBA00023056"/>
    </source>
</evidence>
<dbReference type="InterPro" id="IPR054169">
    <property type="entry name" value="GlgB_N"/>
</dbReference>
<dbReference type="Gene3D" id="2.60.40.10">
    <property type="entry name" value="Immunoglobulins"/>
    <property type="match status" value="2"/>
</dbReference>
<dbReference type="RefSeq" id="WP_186871892.1">
    <property type="nucleotide sequence ID" value="NZ_JACOOR010000004.1"/>
</dbReference>
<feature type="domain" description="Glycosyl hydrolase family 13 catalytic" evidence="13">
    <location>
        <begin position="257"/>
        <end position="610"/>
    </location>
</feature>
<evidence type="ECO:0000256" key="6">
    <source>
        <dbReference type="ARBA" id="ARBA00022676"/>
    </source>
</evidence>
<keyword evidence="8 10" id="KW-0320">Glycogen biosynthesis</keyword>
<dbReference type="PANTHER" id="PTHR43651">
    <property type="entry name" value="1,4-ALPHA-GLUCAN-BRANCHING ENZYME"/>
    <property type="match status" value="1"/>
</dbReference>
<dbReference type="CDD" id="cd11322">
    <property type="entry name" value="AmyAc_Glg_BE"/>
    <property type="match status" value="1"/>
</dbReference>
<dbReference type="GO" id="GO:0005829">
    <property type="term" value="C:cytosol"/>
    <property type="evidence" value="ECO:0007669"/>
    <property type="project" value="TreeGrafter"/>
</dbReference>
<feature type="active site" description="Nucleophile" evidence="10 11">
    <location>
        <position position="419"/>
    </location>
</feature>
<keyword evidence="6 10" id="KW-0328">Glycosyltransferase</keyword>
<dbReference type="AlphaFoldDB" id="A0A923LCC3"/>
<dbReference type="InterPro" id="IPR013783">
    <property type="entry name" value="Ig-like_fold"/>
</dbReference>
<dbReference type="InterPro" id="IPR044143">
    <property type="entry name" value="GlgB_N_E_set_prok"/>
</dbReference>
<dbReference type="GO" id="GO:0005978">
    <property type="term" value="P:glycogen biosynthetic process"/>
    <property type="evidence" value="ECO:0007669"/>
    <property type="project" value="UniProtKB-UniRule"/>
</dbReference>
<dbReference type="Pfam" id="PF02922">
    <property type="entry name" value="CBM_48"/>
    <property type="match status" value="1"/>
</dbReference>
<keyword evidence="5 10" id="KW-0321">Glycogen metabolism</keyword>
<evidence type="ECO:0000256" key="3">
    <source>
        <dbReference type="ARBA" id="ARBA00004964"/>
    </source>
</evidence>
<comment type="caution">
    <text evidence="14">The sequence shown here is derived from an EMBL/GenBank/DDBJ whole genome shotgun (WGS) entry which is preliminary data.</text>
</comment>
<dbReference type="PANTHER" id="PTHR43651:SF3">
    <property type="entry name" value="1,4-ALPHA-GLUCAN-BRANCHING ENZYME"/>
    <property type="match status" value="1"/>
</dbReference>
<dbReference type="Pfam" id="PF00128">
    <property type="entry name" value="Alpha-amylase"/>
    <property type="match status" value="1"/>
</dbReference>
<evidence type="ECO:0000256" key="12">
    <source>
        <dbReference type="SAM" id="MobiDB-lite"/>
    </source>
</evidence>
<protein>
    <recommendedName>
        <fullName evidence="10">1,4-alpha-glucan branching enzyme GlgB</fullName>
        <ecNumber evidence="10">2.4.1.18</ecNumber>
    </recommendedName>
    <alternativeName>
        <fullName evidence="10">1,4-alpha-D-glucan:1,4-alpha-D-glucan 6-glucosyl-transferase</fullName>
    </alternativeName>
    <alternativeName>
        <fullName evidence="10">Alpha-(1-&gt;4)-glucan branching enzyme</fullName>
    </alternativeName>
    <alternativeName>
        <fullName evidence="10">Glycogen branching enzyme</fullName>
        <shortName evidence="10">BE</shortName>
    </alternativeName>
</protein>
<dbReference type="InterPro" id="IPR004193">
    <property type="entry name" value="Glyco_hydro_13_N"/>
</dbReference>
<dbReference type="CDD" id="cd02855">
    <property type="entry name" value="E_set_GBE_prok_N"/>
    <property type="match status" value="1"/>
</dbReference>
<dbReference type="GO" id="GO:0004553">
    <property type="term" value="F:hydrolase activity, hydrolyzing O-glycosyl compounds"/>
    <property type="evidence" value="ECO:0007669"/>
    <property type="project" value="InterPro"/>
</dbReference>
<evidence type="ECO:0000256" key="7">
    <source>
        <dbReference type="ARBA" id="ARBA00022679"/>
    </source>
</evidence>
<dbReference type="SUPFAM" id="SSF81296">
    <property type="entry name" value="E set domains"/>
    <property type="match status" value="1"/>
</dbReference>
<dbReference type="InterPro" id="IPR006047">
    <property type="entry name" value="GH13_cat_dom"/>
</dbReference>
<dbReference type="GO" id="GO:0003844">
    <property type="term" value="F:1,4-alpha-glucan branching enzyme activity"/>
    <property type="evidence" value="ECO:0007669"/>
    <property type="project" value="UniProtKB-UniRule"/>
</dbReference>
<comment type="pathway">
    <text evidence="3 10">Glycan biosynthesis; glycogen biosynthesis.</text>
</comment>
<dbReference type="InterPro" id="IPR006407">
    <property type="entry name" value="GlgB"/>
</dbReference>
<dbReference type="Proteomes" id="UP000649345">
    <property type="component" value="Unassembled WGS sequence"/>
</dbReference>
<dbReference type="SUPFAM" id="SSF51011">
    <property type="entry name" value="Glycosyl hydrolase domain"/>
    <property type="match status" value="1"/>
</dbReference>
<dbReference type="GO" id="GO:0043169">
    <property type="term" value="F:cation binding"/>
    <property type="evidence" value="ECO:0007669"/>
    <property type="project" value="InterPro"/>
</dbReference>
<comment type="function">
    <text evidence="2 10">Catalyzes the formation of the alpha-1,6-glucosidic linkages in glycogen by scission of a 1,4-alpha-linked oligosaccharide from growing alpha-1,4-glucan chains and the subsequent attachment of the oligosaccharide to the alpha-1,6 position.</text>
</comment>
<dbReference type="Gene3D" id="3.20.20.80">
    <property type="entry name" value="Glycosidases"/>
    <property type="match status" value="1"/>
</dbReference>
<feature type="region of interest" description="Disordered" evidence="12">
    <location>
        <begin position="743"/>
        <end position="775"/>
    </location>
</feature>
<keyword evidence="15" id="KW-1185">Reference proteome</keyword>
<dbReference type="FunFam" id="3.20.20.80:FF:000003">
    <property type="entry name" value="1,4-alpha-glucan branching enzyme GlgB"/>
    <property type="match status" value="1"/>
</dbReference>
<dbReference type="SMART" id="SM00642">
    <property type="entry name" value="Aamy"/>
    <property type="match status" value="1"/>
</dbReference>
<keyword evidence="7 10" id="KW-0808">Transferase</keyword>
<dbReference type="HAMAP" id="MF_00685">
    <property type="entry name" value="GlgB"/>
    <property type="match status" value="1"/>
</dbReference>
<dbReference type="PIRSF" id="PIRSF000463">
    <property type="entry name" value="GlgB"/>
    <property type="match status" value="1"/>
</dbReference>
<comment type="similarity">
    <text evidence="4 10">Belongs to the glycosyl hydrolase 13 family. GlgB subfamily.</text>
</comment>
<evidence type="ECO:0000256" key="10">
    <source>
        <dbReference type="HAMAP-Rule" id="MF_00685"/>
    </source>
</evidence>
<evidence type="ECO:0000313" key="14">
    <source>
        <dbReference type="EMBL" id="MBC5659570.1"/>
    </source>
</evidence>
<keyword evidence="9 10" id="KW-0119">Carbohydrate metabolism</keyword>
<dbReference type="FunFam" id="2.60.40.10:FF:000169">
    <property type="entry name" value="1,4-alpha-glucan branching enzyme GlgB"/>
    <property type="match status" value="1"/>
</dbReference>
<dbReference type="Pfam" id="PF22019">
    <property type="entry name" value="GlgB_N"/>
    <property type="match status" value="1"/>
</dbReference>
<comment type="subunit">
    <text evidence="10">Monomer.</text>
</comment>
<dbReference type="EMBL" id="JACOOR010000004">
    <property type="protein sequence ID" value="MBC5659570.1"/>
    <property type="molecule type" value="Genomic_DNA"/>
</dbReference>
<dbReference type="NCBIfam" id="TIGR01515">
    <property type="entry name" value="branching_enzym"/>
    <property type="match status" value="1"/>
</dbReference>
<evidence type="ECO:0000256" key="1">
    <source>
        <dbReference type="ARBA" id="ARBA00000826"/>
    </source>
</evidence>
<dbReference type="Gene3D" id="2.60.40.1180">
    <property type="entry name" value="Golgi alpha-mannosidase II"/>
    <property type="match status" value="1"/>
</dbReference>
<evidence type="ECO:0000313" key="15">
    <source>
        <dbReference type="Proteomes" id="UP000649345"/>
    </source>
</evidence>
<proteinExistence type="inferred from homology"/>
<evidence type="ECO:0000259" key="13">
    <source>
        <dbReference type="SMART" id="SM00642"/>
    </source>
</evidence>
<dbReference type="InterPro" id="IPR037439">
    <property type="entry name" value="Branching_enzy"/>
</dbReference>